<proteinExistence type="inferred from homology"/>
<evidence type="ECO:0000256" key="8">
    <source>
        <dbReference type="ARBA" id="ARBA00023118"/>
    </source>
</evidence>
<keyword evidence="10" id="KW-0234">DNA repair</keyword>
<evidence type="ECO:0000256" key="7">
    <source>
        <dbReference type="ARBA" id="ARBA00022763"/>
    </source>
</evidence>
<dbReference type="PROSITE" id="PS50105">
    <property type="entry name" value="SAM_DOMAIN"/>
    <property type="match status" value="1"/>
</dbReference>
<dbReference type="GO" id="GO:0005525">
    <property type="term" value="F:GTP binding"/>
    <property type="evidence" value="ECO:0007669"/>
    <property type="project" value="UniProtKB-KW"/>
</dbReference>
<feature type="non-terminal residue" evidence="17">
    <location>
        <position position="465"/>
    </location>
</feature>
<comment type="subcellular location">
    <subcellularLocation>
        <location evidence="1">Chromosome</location>
    </subcellularLocation>
</comment>
<sequence>MTADFAYEGWSVRTLTDTMRTAKVSESAVEAFTENGIDGNKLRTMTEDNYKQMGLSKFGDWLDVEEFRETLQRQPANNNKVFLGNPKIFNDPIHGNILLNPVCLAIIDTPQFQRLRYLKQLGLVYFVYPGAAHNRFEHSLGVCHLAGQFVRSLRGSQKYLGITDQDILCVEIAGLCHDLGHGPYSHTFDQMFIPAVMPESQWTHEQASKDMFDYLVEKNNLQEVFKSHGLNETDMVFIKELITPNMGKDGKWLHRGRPKEKAYLYEIVANKRNSIDVDKWDYMARDCHQLGIRNNFDHLRFIQFARVSALDDQLQICLRDKEVLNLYNMFSTRYTLHKIAYQHQVSSSMALMVAHALIKANDHVFITGSDGKQRKISECINDMEAYTQLTDNILFKILDTESEADDMKAAKGLITRLLTRDLYKCVYHSKPIDPRRMTERNVATISQEIIKLSDNKLTEDDFVVE</sequence>
<keyword evidence="5" id="KW-0021">Allosteric enzyme</keyword>
<evidence type="ECO:0000256" key="4">
    <source>
        <dbReference type="ARBA" id="ARBA00022454"/>
    </source>
</evidence>
<feature type="domain" description="SAM" evidence="16">
    <location>
        <begin position="10"/>
        <end position="74"/>
    </location>
</feature>
<dbReference type="Gene3D" id="1.10.3210.10">
    <property type="entry name" value="Hypothetical protein af1432"/>
    <property type="match status" value="1"/>
</dbReference>
<keyword evidence="6" id="KW-0235">DNA replication</keyword>
<evidence type="ECO:0000256" key="1">
    <source>
        <dbReference type="ARBA" id="ARBA00004286"/>
    </source>
</evidence>
<dbReference type="AlphaFoldDB" id="A0A8S3Z894"/>
<keyword evidence="7" id="KW-0227">DNA damage</keyword>
<keyword evidence="9" id="KW-0547">Nucleotide-binding</keyword>
<evidence type="ECO:0000256" key="10">
    <source>
        <dbReference type="ARBA" id="ARBA00023204"/>
    </source>
</evidence>
<dbReference type="GO" id="GO:0005694">
    <property type="term" value="C:chromosome"/>
    <property type="evidence" value="ECO:0007669"/>
    <property type="project" value="UniProtKB-SubCell"/>
</dbReference>
<dbReference type="GO" id="GO:0051607">
    <property type="term" value="P:defense response to virus"/>
    <property type="evidence" value="ECO:0007669"/>
    <property type="project" value="UniProtKB-KW"/>
</dbReference>
<dbReference type="GO" id="GO:0008832">
    <property type="term" value="F:dGTPase activity"/>
    <property type="evidence" value="ECO:0007669"/>
    <property type="project" value="TreeGrafter"/>
</dbReference>
<comment type="catalytic activity">
    <reaction evidence="14">
        <text>dGTP + H2O = 2'-deoxyguanosine + triphosphate + H(+)</text>
        <dbReference type="Rhea" id="RHEA:15193"/>
        <dbReference type="ChEBI" id="CHEBI:15377"/>
        <dbReference type="ChEBI" id="CHEBI:15378"/>
        <dbReference type="ChEBI" id="CHEBI:17172"/>
        <dbReference type="ChEBI" id="CHEBI:18036"/>
        <dbReference type="ChEBI" id="CHEBI:61429"/>
    </reaction>
    <physiologicalReaction direction="left-to-right" evidence="14">
        <dbReference type="Rhea" id="RHEA:15194"/>
    </physiologicalReaction>
</comment>
<keyword evidence="18" id="KW-1185">Reference proteome</keyword>
<organism evidence="17 18">
    <name type="scientific">Candidula unifasciata</name>
    <dbReference type="NCBI Taxonomy" id="100452"/>
    <lineage>
        <taxon>Eukaryota</taxon>
        <taxon>Metazoa</taxon>
        <taxon>Spiralia</taxon>
        <taxon>Lophotrochozoa</taxon>
        <taxon>Mollusca</taxon>
        <taxon>Gastropoda</taxon>
        <taxon>Heterobranchia</taxon>
        <taxon>Euthyneura</taxon>
        <taxon>Panpulmonata</taxon>
        <taxon>Eupulmonata</taxon>
        <taxon>Stylommatophora</taxon>
        <taxon>Helicina</taxon>
        <taxon>Helicoidea</taxon>
        <taxon>Geomitridae</taxon>
        <taxon>Candidula</taxon>
    </lineage>
</organism>
<dbReference type="InterPro" id="IPR013761">
    <property type="entry name" value="SAM/pointed_sf"/>
</dbReference>
<dbReference type="SUPFAM" id="SSF109604">
    <property type="entry name" value="HD-domain/PDEase-like"/>
    <property type="match status" value="1"/>
</dbReference>
<comment type="catalytic activity">
    <reaction evidence="11">
        <text>dCTP + H2O = 2'-deoxycytidine + triphosphate + H(+)</text>
        <dbReference type="Rhea" id="RHEA:80083"/>
        <dbReference type="ChEBI" id="CHEBI:15377"/>
        <dbReference type="ChEBI" id="CHEBI:15378"/>
        <dbReference type="ChEBI" id="CHEBI:15698"/>
        <dbReference type="ChEBI" id="CHEBI:18036"/>
        <dbReference type="ChEBI" id="CHEBI:61481"/>
    </reaction>
    <physiologicalReaction direction="left-to-right" evidence="11">
        <dbReference type="Rhea" id="RHEA:80084"/>
    </physiologicalReaction>
</comment>
<comment type="similarity">
    <text evidence="2">Belongs to the SAMHD1 family.</text>
</comment>
<dbReference type="GO" id="GO:0006203">
    <property type="term" value="P:dGTP catabolic process"/>
    <property type="evidence" value="ECO:0007669"/>
    <property type="project" value="TreeGrafter"/>
</dbReference>
<evidence type="ECO:0000256" key="13">
    <source>
        <dbReference type="ARBA" id="ARBA00048183"/>
    </source>
</evidence>
<protein>
    <recommendedName>
        <fullName evidence="3">Deoxynucleoside triphosphate triphosphohydrolase SAMHD1</fullName>
    </recommendedName>
</protein>
<comment type="catalytic activity">
    <reaction evidence="12">
        <text>dATP + H2O = 2'-deoxyadenosine + triphosphate + H(+)</text>
        <dbReference type="Rhea" id="RHEA:67648"/>
        <dbReference type="ChEBI" id="CHEBI:15377"/>
        <dbReference type="ChEBI" id="CHEBI:15378"/>
        <dbReference type="ChEBI" id="CHEBI:17256"/>
        <dbReference type="ChEBI" id="CHEBI:18036"/>
        <dbReference type="ChEBI" id="CHEBI:61404"/>
    </reaction>
    <physiologicalReaction direction="left-to-right" evidence="12">
        <dbReference type="Rhea" id="RHEA:67649"/>
    </physiologicalReaction>
</comment>
<dbReference type="OrthoDB" id="9991235at2759"/>
<dbReference type="SMART" id="SM00471">
    <property type="entry name" value="HDc"/>
    <property type="match status" value="1"/>
</dbReference>
<dbReference type="InterPro" id="IPR001660">
    <property type="entry name" value="SAM"/>
</dbReference>
<dbReference type="PANTHER" id="PTHR11373:SF4">
    <property type="entry name" value="DEOXYNUCLEOSIDE TRIPHOSPHATE TRIPHOSPHOHYDROLASE SAMHD1"/>
    <property type="match status" value="1"/>
</dbReference>
<keyword evidence="4" id="KW-0158">Chromosome</keyword>
<evidence type="ECO:0000256" key="3">
    <source>
        <dbReference type="ARBA" id="ARBA00020285"/>
    </source>
</evidence>
<dbReference type="Proteomes" id="UP000678393">
    <property type="component" value="Unassembled WGS sequence"/>
</dbReference>
<dbReference type="GO" id="GO:0006260">
    <property type="term" value="P:DNA replication"/>
    <property type="evidence" value="ECO:0007669"/>
    <property type="project" value="UniProtKB-KW"/>
</dbReference>
<reference evidence="17" key="1">
    <citation type="submission" date="2021-04" db="EMBL/GenBank/DDBJ databases">
        <authorList>
            <consortium name="Molecular Ecology Group"/>
        </authorList>
    </citation>
    <scope>NUCLEOTIDE SEQUENCE</scope>
</reference>
<name>A0A8S3Z894_9EUPU</name>
<dbReference type="GO" id="GO:0005634">
    <property type="term" value="C:nucleus"/>
    <property type="evidence" value="ECO:0007669"/>
    <property type="project" value="TreeGrafter"/>
</dbReference>
<evidence type="ECO:0000256" key="6">
    <source>
        <dbReference type="ARBA" id="ARBA00022705"/>
    </source>
</evidence>
<keyword evidence="8" id="KW-0051">Antiviral defense</keyword>
<dbReference type="PANTHER" id="PTHR11373">
    <property type="entry name" value="DEOXYNUCLEOSIDE TRIPHOSPHATE TRIPHOSPHOHYDROLASE"/>
    <property type="match status" value="1"/>
</dbReference>
<gene>
    <name evidence="17" type="ORF">CUNI_LOCUS11201</name>
</gene>
<dbReference type="CDD" id="cd00077">
    <property type="entry name" value="HDc"/>
    <property type="match status" value="1"/>
</dbReference>
<evidence type="ECO:0000256" key="2">
    <source>
        <dbReference type="ARBA" id="ARBA00005776"/>
    </source>
</evidence>
<evidence type="ECO:0000259" key="16">
    <source>
        <dbReference type="PROSITE" id="PS50105"/>
    </source>
</evidence>
<evidence type="ECO:0000256" key="15">
    <source>
        <dbReference type="ARBA" id="ARBA00049451"/>
    </source>
</evidence>
<evidence type="ECO:0000313" key="17">
    <source>
        <dbReference type="EMBL" id="CAG5125643.1"/>
    </source>
</evidence>
<dbReference type="Gene3D" id="1.10.150.50">
    <property type="entry name" value="Transcription Factor, Ets-1"/>
    <property type="match status" value="1"/>
</dbReference>
<dbReference type="EMBL" id="CAJHNH020002113">
    <property type="protein sequence ID" value="CAG5125643.1"/>
    <property type="molecule type" value="Genomic_DNA"/>
</dbReference>
<comment type="catalytic activity">
    <reaction evidence="15">
        <text>dTTP + H2O = thymidine + triphosphate + H(+)</text>
        <dbReference type="Rhea" id="RHEA:80079"/>
        <dbReference type="ChEBI" id="CHEBI:15377"/>
        <dbReference type="ChEBI" id="CHEBI:15378"/>
        <dbReference type="ChEBI" id="CHEBI:17748"/>
        <dbReference type="ChEBI" id="CHEBI:18036"/>
        <dbReference type="ChEBI" id="CHEBI:37568"/>
    </reaction>
    <physiologicalReaction direction="left-to-right" evidence="15">
        <dbReference type="Rhea" id="RHEA:80080"/>
    </physiologicalReaction>
</comment>
<evidence type="ECO:0000256" key="11">
    <source>
        <dbReference type="ARBA" id="ARBA00047701"/>
    </source>
</evidence>
<comment type="catalytic activity">
    <reaction evidence="13">
        <text>a 2'-deoxyribonucleoside 5'-triphosphate + H2O = a 2'-deoxyribonucleoside + triphosphate + H(+)</text>
        <dbReference type="Rhea" id="RHEA:46148"/>
        <dbReference type="ChEBI" id="CHEBI:15377"/>
        <dbReference type="ChEBI" id="CHEBI:15378"/>
        <dbReference type="ChEBI" id="CHEBI:18036"/>
        <dbReference type="ChEBI" id="CHEBI:18274"/>
        <dbReference type="ChEBI" id="CHEBI:61560"/>
    </reaction>
    <physiologicalReaction direction="left-to-right" evidence="13">
        <dbReference type="Rhea" id="RHEA:46149"/>
    </physiologicalReaction>
</comment>
<keyword evidence="9" id="KW-0342">GTP-binding</keyword>
<accession>A0A8S3Z894</accession>
<dbReference type="InterPro" id="IPR003607">
    <property type="entry name" value="HD/PDEase_dom"/>
</dbReference>
<dbReference type="Pfam" id="PF01966">
    <property type="entry name" value="HD"/>
    <property type="match status" value="1"/>
</dbReference>
<evidence type="ECO:0000256" key="5">
    <source>
        <dbReference type="ARBA" id="ARBA00022533"/>
    </source>
</evidence>
<evidence type="ECO:0000256" key="9">
    <source>
        <dbReference type="ARBA" id="ARBA00023134"/>
    </source>
</evidence>
<dbReference type="InterPro" id="IPR050135">
    <property type="entry name" value="dGTPase-like"/>
</dbReference>
<dbReference type="SUPFAM" id="SSF47769">
    <property type="entry name" value="SAM/Pointed domain"/>
    <property type="match status" value="1"/>
</dbReference>
<evidence type="ECO:0000256" key="12">
    <source>
        <dbReference type="ARBA" id="ARBA00047812"/>
    </source>
</evidence>
<comment type="caution">
    <text evidence="17">The sequence shown here is derived from an EMBL/GenBank/DDBJ whole genome shotgun (WGS) entry which is preliminary data.</text>
</comment>
<dbReference type="InterPro" id="IPR006674">
    <property type="entry name" value="HD_domain"/>
</dbReference>
<dbReference type="GO" id="GO:0006281">
    <property type="term" value="P:DNA repair"/>
    <property type="evidence" value="ECO:0007669"/>
    <property type="project" value="UniProtKB-KW"/>
</dbReference>
<evidence type="ECO:0000256" key="14">
    <source>
        <dbReference type="ARBA" id="ARBA00049174"/>
    </source>
</evidence>
<evidence type="ECO:0000313" key="18">
    <source>
        <dbReference type="Proteomes" id="UP000678393"/>
    </source>
</evidence>